<accession>A0AAN5D815</accession>
<evidence type="ECO:0008006" key="4">
    <source>
        <dbReference type="Google" id="ProtNLM"/>
    </source>
</evidence>
<comment type="caution">
    <text evidence="2">The sequence shown here is derived from an EMBL/GenBank/DDBJ whole genome shotgun (WGS) entry which is preliminary data.</text>
</comment>
<evidence type="ECO:0000313" key="2">
    <source>
        <dbReference type="EMBL" id="GMR57427.1"/>
    </source>
</evidence>
<sequence>MRNSRKQANAKNDSMGKLPKRRPRRMREDQISILSEDCLLDIMTRLDQFDLEEMETVSEKVRDLTRYAHSKARTVEASELTITQRGDNFSVEVVYGKGRYNCVLQQHWIFKKINTYPSLSVGGLAIMQIQCAQFSLKGWLLRKTKEF</sequence>
<evidence type="ECO:0000256" key="1">
    <source>
        <dbReference type="SAM" id="MobiDB-lite"/>
    </source>
</evidence>
<dbReference type="EMBL" id="BTRK01000006">
    <property type="protein sequence ID" value="GMR57427.1"/>
    <property type="molecule type" value="Genomic_DNA"/>
</dbReference>
<name>A0AAN5D815_9BILA</name>
<organism evidence="2 3">
    <name type="scientific">Pristionchus mayeri</name>
    <dbReference type="NCBI Taxonomy" id="1317129"/>
    <lineage>
        <taxon>Eukaryota</taxon>
        <taxon>Metazoa</taxon>
        <taxon>Ecdysozoa</taxon>
        <taxon>Nematoda</taxon>
        <taxon>Chromadorea</taxon>
        <taxon>Rhabditida</taxon>
        <taxon>Rhabditina</taxon>
        <taxon>Diplogasteromorpha</taxon>
        <taxon>Diplogasteroidea</taxon>
        <taxon>Neodiplogasteridae</taxon>
        <taxon>Pristionchus</taxon>
    </lineage>
</organism>
<feature type="non-terminal residue" evidence="2">
    <location>
        <position position="147"/>
    </location>
</feature>
<keyword evidence="3" id="KW-1185">Reference proteome</keyword>
<evidence type="ECO:0000313" key="3">
    <source>
        <dbReference type="Proteomes" id="UP001328107"/>
    </source>
</evidence>
<dbReference type="AlphaFoldDB" id="A0AAN5D815"/>
<feature type="compositionally biased region" description="Polar residues" evidence="1">
    <location>
        <begin position="1"/>
        <end position="12"/>
    </location>
</feature>
<reference evidence="3" key="1">
    <citation type="submission" date="2022-10" db="EMBL/GenBank/DDBJ databases">
        <title>Genome assembly of Pristionchus species.</title>
        <authorList>
            <person name="Yoshida K."/>
            <person name="Sommer R.J."/>
        </authorList>
    </citation>
    <scope>NUCLEOTIDE SEQUENCE [LARGE SCALE GENOMIC DNA]</scope>
    <source>
        <strain evidence="3">RS5460</strain>
    </source>
</reference>
<proteinExistence type="predicted"/>
<protein>
    <recommendedName>
        <fullName evidence="4">F-box domain-containing protein</fullName>
    </recommendedName>
</protein>
<feature type="region of interest" description="Disordered" evidence="1">
    <location>
        <begin position="1"/>
        <end position="26"/>
    </location>
</feature>
<dbReference type="Proteomes" id="UP001328107">
    <property type="component" value="Unassembled WGS sequence"/>
</dbReference>
<gene>
    <name evidence="2" type="ORF">PMAYCL1PPCAC_27622</name>
</gene>